<dbReference type="Gene3D" id="2.60.40.290">
    <property type="match status" value="1"/>
</dbReference>
<accession>A0ABS6ZQP3</accession>
<keyword evidence="2" id="KW-1185">Reference proteome</keyword>
<name>A0ABS6ZQP3_9GAMM</name>
<evidence type="ECO:0000313" key="1">
    <source>
        <dbReference type="EMBL" id="MBW6392396.1"/>
    </source>
</evidence>
<evidence type="ECO:0000313" key="2">
    <source>
        <dbReference type="Proteomes" id="UP000769617"/>
    </source>
</evidence>
<sequence>MSTTHLASGITADELETLVENADAGDVFVFAEGEYRFDDAITLTRSDVTLRGAGSERTTLRFSDAALASNDAHAIRVEPDTYDRELGQLEADLSAGSRSVTLASTEGLAPGDTLRIWQDNDTAFLDAIGDTSWRKQQHAELRTSMAKVEAVDGNRVTLDRGAHFDFTAHDAYAERVDSVDNISLEGLGLAFDLGNPDNADFSNVESELNGYQAVSLDGTVNARLDDVSVVDGPSTAFHFSRALDFEAQDISALGSFNKGSGGNGYAYELRESYDGSFQGLADSGMRHGLLFASWRSSVGNDVEVDFTDRDINFHGGRDHDNHVRVARSIRDSDADELSPALWVNAGGESFGAITDPDANDVRFDYLVGTRRDDVVQGSDDGVYLNGGLGHDELTGGDGHDLLQGGVGDDWYDGTNRLDGGGGIDIARYTQPLDRHRLEFEGDTVRLRSDKDADDTLVDMEYVVFGDGRTLHIPTRRVFEGEAIETPSPEAILDNKRLPGGLVDDGTDLAVNAGTTTRWDDGYISEVFVENVGDETIEDLVLRLAPGDEFDTLWNGHAEHAGDDILVRDDTPSSLAPGESWRFAYRAQGESPESLDIIRADSGDNELNVELLGIEAPRYDELFA</sequence>
<dbReference type="InterPro" id="IPR012291">
    <property type="entry name" value="CBM2_carb-bd_dom_sf"/>
</dbReference>
<dbReference type="SUPFAM" id="SSF49384">
    <property type="entry name" value="Carbohydrate-binding domain"/>
    <property type="match status" value="1"/>
</dbReference>
<proteinExistence type="predicted"/>
<comment type="caution">
    <text evidence="1">The sequence shown here is derived from an EMBL/GenBank/DDBJ whole genome shotgun (WGS) entry which is preliminary data.</text>
</comment>
<dbReference type="SUPFAM" id="SSF51120">
    <property type="entry name" value="beta-Roll"/>
    <property type="match status" value="1"/>
</dbReference>
<dbReference type="InterPro" id="IPR011049">
    <property type="entry name" value="Serralysin-like_metalloprot_C"/>
</dbReference>
<dbReference type="InterPro" id="IPR011050">
    <property type="entry name" value="Pectin_lyase_fold/virulence"/>
</dbReference>
<organism evidence="1 2">
    <name type="scientific">Billgrantia antri</name>
    <dbReference type="NCBI Taxonomy" id="2846777"/>
    <lineage>
        <taxon>Bacteria</taxon>
        <taxon>Pseudomonadati</taxon>
        <taxon>Pseudomonadota</taxon>
        <taxon>Gammaproteobacteria</taxon>
        <taxon>Oceanospirillales</taxon>
        <taxon>Halomonadaceae</taxon>
        <taxon>Billgrantia</taxon>
    </lineage>
</organism>
<dbReference type="PROSITE" id="PS00330">
    <property type="entry name" value="HEMOLYSIN_CALCIUM"/>
    <property type="match status" value="1"/>
</dbReference>
<gene>
    <name evidence="1" type="ORF">KPL81_14675</name>
</gene>
<dbReference type="Gene3D" id="2.150.10.10">
    <property type="entry name" value="Serralysin-like metalloprotease, C-terminal"/>
    <property type="match status" value="1"/>
</dbReference>
<protein>
    <submittedName>
        <fullName evidence="1">Alginate biosynthesis protein</fullName>
    </submittedName>
</protein>
<dbReference type="SUPFAM" id="SSF51126">
    <property type="entry name" value="Pectin lyase-like"/>
    <property type="match status" value="1"/>
</dbReference>
<dbReference type="InterPro" id="IPR018511">
    <property type="entry name" value="Hemolysin-typ_Ca-bd_CS"/>
</dbReference>
<dbReference type="Proteomes" id="UP000769617">
    <property type="component" value="Unassembled WGS sequence"/>
</dbReference>
<dbReference type="PRINTS" id="PR00313">
    <property type="entry name" value="CABNDNGRPT"/>
</dbReference>
<dbReference type="InterPro" id="IPR008965">
    <property type="entry name" value="CBM2/CBM3_carb-bd_dom_sf"/>
</dbReference>
<dbReference type="EMBL" id="JAHYCA010000005">
    <property type="protein sequence ID" value="MBW6392396.1"/>
    <property type="molecule type" value="Genomic_DNA"/>
</dbReference>
<dbReference type="RefSeq" id="WP_219792812.1">
    <property type="nucleotide sequence ID" value="NZ_JAHYCA010000005.1"/>
</dbReference>
<reference evidence="1 2" key="1">
    <citation type="submission" date="2021-07" db="EMBL/GenBank/DDBJ databases">
        <authorList>
            <person name="So Y."/>
        </authorList>
    </citation>
    <scope>NUCLEOTIDE SEQUENCE [LARGE SCALE GENOMIC DNA]</scope>
    <source>
        <strain evidence="1 2">Y3S6</strain>
    </source>
</reference>